<accession>A0A3G1KRN5</accession>
<keyword evidence="1" id="KW-0560">Oxidoreductase</keyword>
<evidence type="ECO:0000259" key="2">
    <source>
        <dbReference type="Pfam" id="PF01558"/>
    </source>
</evidence>
<dbReference type="Gene3D" id="3.40.920.10">
    <property type="entry name" value="Pyruvate-ferredoxin oxidoreductase, PFOR, domain III"/>
    <property type="match status" value="1"/>
</dbReference>
<reference evidence="3 4" key="1">
    <citation type="submission" date="2016-10" db="EMBL/GenBank/DDBJ databases">
        <title>Complete Genome Sequence of Peptococcaceae strain DCMF.</title>
        <authorList>
            <person name="Edwards R.J."/>
            <person name="Holland S.I."/>
            <person name="Deshpande N.P."/>
            <person name="Wong Y.K."/>
            <person name="Ertan H."/>
            <person name="Manefield M."/>
            <person name="Russell T.L."/>
            <person name="Lee M.J."/>
        </authorList>
    </citation>
    <scope>NUCLEOTIDE SEQUENCE [LARGE SCALE GENOMIC DNA]</scope>
    <source>
        <strain evidence="3 4">DCMF</strain>
    </source>
</reference>
<dbReference type="InterPro" id="IPR019752">
    <property type="entry name" value="Pyrv/ketoisovalerate_OxRed_cat"/>
</dbReference>
<organism evidence="3 4">
    <name type="scientific">Formimonas warabiya</name>
    <dbReference type="NCBI Taxonomy" id="1761012"/>
    <lineage>
        <taxon>Bacteria</taxon>
        <taxon>Bacillati</taxon>
        <taxon>Bacillota</taxon>
        <taxon>Clostridia</taxon>
        <taxon>Eubacteriales</taxon>
        <taxon>Peptococcaceae</taxon>
        <taxon>Candidatus Formimonas</taxon>
    </lineage>
</organism>
<dbReference type="EMBL" id="CP017634">
    <property type="protein sequence ID" value="ATW25117.1"/>
    <property type="molecule type" value="Genomic_DNA"/>
</dbReference>
<dbReference type="SUPFAM" id="SSF53323">
    <property type="entry name" value="Pyruvate-ferredoxin oxidoreductase, PFOR, domain III"/>
    <property type="match status" value="1"/>
</dbReference>
<evidence type="ECO:0000313" key="4">
    <source>
        <dbReference type="Proteomes" id="UP000323521"/>
    </source>
</evidence>
<feature type="domain" description="Pyruvate/ketoisovalerate oxidoreductase catalytic" evidence="2">
    <location>
        <begin position="13"/>
        <end position="175"/>
    </location>
</feature>
<dbReference type="Pfam" id="PF01558">
    <property type="entry name" value="POR"/>
    <property type="match status" value="1"/>
</dbReference>
<sequence length="186" mass="19418">MQQKWDLRLSGTGGQGLILGGIILASAAVVDGYNAVQSQSYGPEARGGASKAEVIISTEAIFYPKVGDADIFLAMSQAAYEKYSGQIKEETIIIIDSTLVKELKGAHRGKYYPVPITGLAKKETGREMTANIVALGVIMGITHVVSEGALKKAVLARIPAGTEELNMKALNAGIQAGITATPSQAG</sequence>
<dbReference type="PANTHER" id="PTHR42730:SF1">
    <property type="entry name" value="2-OXOGLUTARATE SYNTHASE SUBUNIT KORC"/>
    <property type="match status" value="1"/>
</dbReference>
<keyword evidence="4" id="KW-1185">Reference proteome</keyword>
<protein>
    <submittedName>
        <fullName evidence="3">2-oxoglutarate ferredoxin oxidoreductase subunit gamma</fullName>
    </submittedName>
</protein>
<dbReference type="PANTHER" id="PTHR42730">
    <property type="entry name" value="2-OXOGLUTARATE SYNTHASE SUBUNIT KORC"/>
    <property type="match status" value="1"/>
</dbReference>
<dbReference type="RefSeq" id="WP_148134364.1">
    <property type="nucleotide sequence ID" value="NZ_CP017634.1"/>
</dbReference>
<dbReference type="AlphaFoldDB" id="A0A3G1KRN5"/>
<dbReference type="KEGG" id="fwa:DCMF_10350"/>
<evidence type="ECO:0000313" key="3">
    <source>
        <dbReference type="EMBL" id="ATW25117.1"/>
    </source>
</evidence>
<dbReference type="OrthoDB" id="9789125at2"/>
<evidence type="ECO:0000256" key="1">
    <source>
        <dbReference type="ARBA" id="ARBA00023002"/>
    </source>
</evidence>
<proteinExistence type="predicted"/>
<name>A0A3G1KRN5_FORW1</name>
<dbReference type="InterPro" id="IPR002869">
    <property type="entry name" value="Pyrv_flavodox_OxRed_cen"/>
</dbReference>
<dbReference type="InterPro" id="IPR052554">
    <property type="entry name" value="2-oxoglutarate_synth_KorC"/>
</dbReference>
<dbReference type="GO" id="GO:0016903">
    <property type="term" value="F:oxidoreductase activity, acting on the aldehyde or oxo group of donors"/>
    <property type="evidence" value="ECO:0007669"/>
    <property type="project" value="InterPro"/>
</dbReference>
<gene>
    <name evidence="3" type="ORF">DCMF_10350</name>
</gene>
<dbReference type="Proteomes" id="UP000323521">
    <property type="component" value="Chromosome"/>
</dbReference>